<dbReference type="Proteomes" id="UP000019250">
    <property type="component" value="Unassembled WGS sequence"/>
</dbReference>
<evidence type="ECO:0000313" key="1">
    <source>
        <dbReference type="EMBL" id="EUK18567.1"/>
    </source>
</evidence>
<gene>
    <name evidence="1" type="ORF">COMX_02425</name>
</gene>
<accession>W7DMM3</accession>
<name>W7DMM3_9PROT</name>
<sequence>MAAGIVKDGNVAAHYVVGNKSNQDPQGDICTQDIQGDAGTQFLTSNHDPVGVVAGPKGKPASIKIGSVLIGELEQVL</sequence>
<protein>
    <submittedName>
        <fullName evidence="1">Uncharacterized protein</fullName>
    </submittedName>
</protein>
<proteinExistence type="predicted"/>
<dbReference type="AlphaFoldDB" id="W7DMM3"/>
<keyword evidence="2" id="KW-1185">Reference proteome</keyword>
<reference evidence="1 2" key="1">
    <citation type="journal article" date="2014" name="Genome Announc.">
        <title>Draft Genome Sequence of Commensalibacter papalotli MX01, a Symbiont Identified from the Guts of Overwintering Monarch Butterflies.</title>
        <authorList>
            <person name="Servin-Garciduenas L.E."/>
            <person name="Sanchez-Quinto A."/>
            <person name="Martinez-Romero E."/>
        </authorList>
    </citation>
    <scope>NUCLEOTIDE SEQUENCE [LARGE SCALE GENOMIC DNA]</scope>
    <source>
        <strain evidence="2">MX-MONARCH01</strain>
    </source>
</reference>
<organism evidence="1 2">
    <name type="scientific">Commensalibacter papalotli</name>
    <name type="common">ex Servin-Garciduenas et al. 2014</name>
    <dbReference type="NCBI Taxonomy" id="1208583"/>
    <lineage>
        <taxon>Bacteria</taxon>
        <taxon>Pseudomonadati</taxon>
        <taxon>Pseudomonadota</taxon>
        <taxon>Alphaproteobacteria</taxon>
        <taxon>Acetobacterales</taxon>
        <taxon>Acetobacteraceae</taxon>
    </lineage>
</organism>
<evidence type="ECO:0000313" key="2">
    <source>
        <dbReference type="Proteomes" id="UP000019250"/>
    </source>
</evidence>
<dbReference type="EMBL" id="ATSX01000001">
    <property type="protein sequence ID" value="EUK18567.1"/>
    <property type="molecule type" value="Genomic_DNA"/>
</dbReference>
<dbReference type="STRING" id="1208583.COMX_02425"/>
<comment type="caution">
    <text evidence="1">The sequence shown here is derived from an EMBL/GenBank/DDBJ whole genome shotgun (WGS) entry which is preliminary data.</text>
</comment>